<keyword evidence="2" id="KW-1185">Reference proteome</keyword>
<gene>
    <name evidence="1" type="ORF">QN277_014720</name>
</gene>
<comment type="caution">
    <text evidence="1">The sequence shown here is derived from an EMBL/GenBank/DDBJ whole genome shotgun (WGS) entry which is preliminary data.</text>
</comment>
<dbReference type="Proteomes" id="UP001293593">
    <property type="component" value="Unassembled WGS sequence"/>
</dbReference>
<accession>A0AAE1KKZ4</accession>
<name>A0AAE1KKZ4_9FABA</name>
<reference evidence="1" key="1">
    <citation type="submission" date="2023-10" db="EMBL/GenBank/DDBJ databases">
        <title>Chromosome-level genome of the transformable northern wattle, Acacia crassicarpa.</title>
        <authorList>
            <person name="Massaro I."/>
            <person name="Sinha N.R."/>
            <person name="Poethig S."/>
            <person name="Leichty A.R."/>
        </authorList>
    </citation>
    <scope>NUCLEOTIDE SEQUENCE</scope>
    <source>
        <strain evidence="1">Acra3RX</strain>
        <tissue evidence="1">Leaf</tissue>
    </source>
</reference>
<dbReference type="EMBL" id="JAWXYG010000003">
    <property type="protein sequence ID" value="KAK4276590.1"/>
    <property type="molecule type" value="Genomic_DNA"/>
</dbReference>
<dbReference type="AlphaFoldDB" id="A0AAE1KKZ4"/>
<evidence type="ECO:0000313" key="1">
    <source>
        <dbReference type="EMBL" id="KAK4276590.1"/>
    </source>
</evidence>
<sequence length="68" mass="7413">MAGPKLFASSNLTAFLQNESIPSSSSHVLDSFMFHHPDPSFQGSKHLVDFENVSGSTVTKLPFFQGLD</sequence>
<protein>
    <submittedName>
        <fullName evidence="1">Uncharacterized protein</fullName>
    </submittedName>
</protein>
<evidence type="ECO:0000313" key="2">
    <source>
        <dbReference type="Proteomes" id="UP001293593"/>
    </source>
</evidence>
<organism evidence="1 2">
    <name type="scientific">Acacia crassicarpa</name>
    <name type="common">northern wattle</name>
    <dbReference type="NCBI Taxonomy" id="499986"/>
    <lineage>
        <taxon>Eukaryota</taxon>
        <taxon>Viridiplantae</taxon>
        <taxon>Streptophyta</taxon>
        <taxon>Embryophyta</taxon>
        <taxon>Tracheophyta</taxon>
        <taxon>Spermatophyta</taxon>
        <taxon>Magnoliopsida</taxon>
        <taxon>eudicotyledons</taxon>
        <taxon>Gunneridae</taxon>
        <taxon>Pentapetalae</taxon>
        <taxon>rosids</taxon>
        <taxon>fabids</taxon>
        <taxon>Fabales</taxon>
        <taxon>Fabaceae</taxon>
        <taxon>Caesalpinioideae</taxon>
        <taxon>mimosoid clade</taxon>
        <taxon>Acacieae</taxon>
        <taxon>Acacia</taxon>
    </lineage>
</organism>
<proteinExistence type="predicted"/>